<sequence length="484" mass="53716">MASSNWTDKGHLAPPSKRNTPSAAQPTIVIEPLPEYQRFYNQTRQELDRQRLQLHVTEENSLEPPQAQPMSRSTTGSDSLPSPSTVYSHAGDSNAPLSPDPLNEVTRSKPHRGKRRGPLDPETRIKTAFKRKFKLPCDFHRAKRTSCNCYDFSRLEEGYLQTLRPRERDTRASEGHSANSFGELGTFGTGGAGDAALAAHLSYPSFDLPGSSTGHETDPPAALLPILNFNIHSQASVDEIRSASRRDMVFLPPAAFMPIPTQAATDDIVPIGCSTQYRTRWECKFQCPPGDTRSLPSADSCTWTGPFEQLCAHFHNEHHPFQQAVVAKWSQCLQCSASAIDWTDTRTCQDPTQCRPESWRKWFFGAPQRQEGLNPGGLTVSEPSGSRSSWFDPPWNMTTPGSNNTEQTNFRYNASTDRTSFYEHSSCGNENNEADCSEDEDDPYHHECAALGAGFRCQDGGRGLNTPCAILTNTHDPLRSRPLA</sequence>
<comment type="caution">
    <text evidence="1">The sequence shown here is derived from an EMBL/GenBank/DDBJ whole genome shotgun (WGS) entry which is preliminary data.</text>
</comment>
<name>A0ACC2JQ30_9PEZI</name>
<dbReference type="EMBL" id="JAPUUL010000787">
    <property type="protein sequence ID" value="KAJ8129358.1"/>
    <property type="molecule type" value="Genomic_DNA"/>
</dbReference>
<reference evidence="1" key="1">
    <citation type="submission" date="2022-12" db="EMBL/GenBank/DDBJ databases">
        <title>Genome Sequence of Lasiodiplodia mahajangana.</title>
        <authorList>
            <person name="Buettner E."/>
        </authorList>
    </citation>
    <scope>NUCLEOTIDE SEQUENCE</scope>
    <source>
        <strain evidence="1">VT137</strain>
    </source>
</reference>
<protein>
    <submittedName>
        <fullName evidence="1">Uncharacterized protein</fullName>
    </submittedName>
</protein>
<evidence type="ECO:0000313" key="1">
    <source>
        <dbReference type="EMBL" id="KAJ8129358.1"/>
    </source>
</evidence>
<accession>A0ACC2JQ30</accession>
<keyword evidence="2" id="KW-1185">Reference proteome</keyword>
<dbReference type="Proteomes" id="UP001153332">
    <property type="component" value="Unassembled WGS sequence"/>
</dbReference>
<evidence type="ECO:0000313" key="2">
    <source>
        <dbReference type="Proteomes" id="UP001153332"/>
    </source>
</evidence>
<proteinExistence type="predicted"/>
<gene>
    <name evidence="1" type="ORF">O1611_g4273</name>
</gene>
<organism evidence="1 2">
    <name type="scientific">Lasiodiplodia mahajangana</name>
    <dbReference type="NCBI Taxonomy" id="1108764"/>
    <lineage>
        <taxon>Eukaryota</taxon>
        <taxon>Fungi</taxon>
        <taxon>Dikarya</taxon>
        <taxon>Ascomycota</taxon>
        <taxon>Pezizomycotina</taxon>
        <taxon>Dothideomycetes</taxon>
        <taxon>Dothideomycetes incertae sedis</taxon>
        <taxon>Botryosphaeriales</taxon>
        <taxon>Botryosphaeriaceae</taxon>
        <taxon>Lasiodiplodia</taxon>
    </lineage>
</organism>